<keyword evidence="3" id="KW-1185">Reference proteome</keyword>
<dbReference type="AlphaFoldDB" id="A0A8K0P9Y5"/>
<dbReference type="EMBL" id="KZ309653">
    <property type="protein sequence ID" value="KAG8239451.1"/>
    <property type="molecule type" value="Genomic_DNA"/>
</dbReference>
<evidence type="ECO:0000313" key="2">
    <source>
        <dbReference type="EMBL" id="KAG8239451.1"/>
    </source>
</evidence>
<dbReference type="InterPro" id="IPR029526">
    <property type="entry name" value="PGBD"/>
</dbReference>
<feature type="domain" description="PiggyBac transposable element-derived protein" evidence="1">
    <location>
        <begin position="9"/>
        <end position="127"/>
    </location>
</feature>
<evidence type="ECO:0000259" key="1">
    <source>
        <dbReference type="Pfam" id="PF13843"/>
    </source>
</evidence>
<protein>
    <recommendedName>
        <fullName evidence="1">PiggyBac transposable element-derived protein domain-containing protein</fullName>
    </recommendedName>
</protein>
<dbReference type="Pfam" id="PF13843">
    <property type="entry name" value="DDE_Tnp_1_7"/>
    <property type="match status" value="1"/>
</dbReference>
<name>A0A8K0P9Y5_LADFU</name>
<organism evidence="2 3">
    <name type="scientific">Ladona fulva</name>
    <name type="common">Scarce chaser dragonfly</name>
    <name type="synonym">Libellula fulva</name>
    <dbReference type="NCBI Taxonomy" id="123851"/>
    <lineage>
        <taxon>Eukaryota</taxon>
        <taxon>Metazoa</taxon>
        <taxon>Ecdysozoa</taxon>
        <taxon>Arthropoda</taxon>
        <taxon>Hexapoda</taxon>
        <taxon>Insecta</taxon>
        <taxon>Pterygota</taxon>
        <taxon>Palaeoptera</taxon>
        <taxon>Odonata</taxon>
        <taxon>Epiprocta</taxon>
        <taxon>Anisoptera</taxon>
        <taxon>Libelluloidea</taxon>
        <taxon>Libellulidae</taxon>
        <taxon>Ladona</taxon>
    </lineage>
</organism>
<accession>A0A8K0P9Y5</accession>
<evidence type="ECO:0000313" key="3">
    <source>
        <dbReference type="Proteomes" id="UP000792457"/>
    </source>
</evidence>
<sequence length="169" mass="19190">MRMSVPIVLLGKGHTLYLDNWYTSPRLVDKLVKGNTDCVGTMSSNRKEFPQTVKSAKWKKGEITAAYRGKQMVMKWKEKRNVIMVSTFHGTEMCKVEKRGGEIVKPTVVHNYNQNMGGVDKSDSLMNISRKIFSTIDHREWLNAGVSSSSGYETRAFCCFKVSIQQVTE</sequence>
<gene>
    <name evidence="2" type="ORF">J437_LFUL017585</name>
</gene>
<proteinExistence type="predicted"/>
<dbReference type="Proteomes" id="UP000792457">
    <property type="component" value="Unassembled WGS sequence"/>
</dbReference>
<dbReference type="OrthoDB" id="123207at2759"/>
<dbReference type="PANTHER" id="PTHR46599:SF3">
    <property type="entry name" value="PIGGYBAC TRANSPOSABLE ELEMENT-DERIVED PROTEIN 4"/>
    <property type="match status" value="1"/>
</dbReference>
<comment type="caution">
    <text evidence="2">The sequence shown here is derived from an EMBL/GenBank/DDBJ whole genome shotgun (WGS) entry which is preliminary data.</text>
</comment>
<reference evidence="2" key="2">
    <citation type="submission" date="2017-10" db="EMBL/GenBank/DDBJ databases">
        <title>Ladona fulva Genome sequencing and assembly.</title>
        <authorList>
            <person name="Murali S."/>
            <person name="Richards S."/>
            <person name="Bandaranaike D."/>
            <person name="Bellair M."/>
            <person name="Blankenburg K."/>
            <person name="Chao H."/>
            <person name="Dinh H."/>
            <person name="Doddapaneni H."/>
            <person name="Dugan-Rocha S."/>
            <person name="Elkadiri S."/>
            <person name="Gnanaolivu R."/>
            <person name="Hernandez B."/>
            <person name="Skinner E."/>
            <person name="Javaid M."/>
            <person name="Lee S."/>
            <person name="Li M."/>
            <person name="Ming W."/>
            <person name="Munidasa M."/>
            <person name="Muniz J."/>
            <person name="Nguyen L."/>
            <person name="Hughes D."/>
            <person name="Osuji N."/>
            <person name="Pu L.-L."/>
            <person name="Puazo M."/>
            <person name="Qu C."/>
            <person name="Quiroz J."/>
            <person name="Raj R."/>
            <person name="Weissenberger G."/>
            <person name="Xin Y."/>
            <person name="Zou X."/>
            <person name="Han Y."/>
            <person name="Worley K."/>
            <person name="Muzny D."/>
            <person name="Gibbs R."/>
        </authorList>
    </citation>
    <scope>NUCLEOTIDE SEQUENCE</scope>
    <source>
        <strain evidence="2">Sampled in the wild</strain>
    </source>
</reference>
<reference evidence="2" key="1">
    <citation type="submission" date="2013-04" db="EMBL/GenBank/DDBJ databases">
        <authorList>
            <person name="Qu J."/>
            <person name="Murali S.C."/>
            <person name="Bandaranaike D."/>
            <person name="Bellair M."/>
            <person name="Blankenburg K."/>
            <person name="Chao H."/>
            <person name="Dinh H."/>
            <person name="Doddapaneni H."/>
            <person name="Downs B."/>
            <person name="Dugan-Rocha S."/>
            <person name="Elkadiri S."/>
            <person name="Gnanaolivu R.D."/>
            <person name="Hernandez B."/>
            <person name="Javaid M."/>
            <person name="Jayaseelan J.C."/>
            <person name="Lee S."/>
            <person name="Li M."/>
            <person name="Ming W."/>
            <person name="Munidasa M."/>
            <person name="Muniz J."/>
            <person name="Nguyen L."/>
            <person name="Ongeri F."/>
            <person name="Osuji N."/>
            <person name="Pu L.-L."/>
            <person name="Puazo M."/>
            <person name="Qu C."/>
            <person name="Quiroz J."/>
            <person name="Raj R."/>
            <person name="Weissenberger G."/>
            <person name="Xin Y."/>
            <person name="Zou X."/>
            <person name="Han Y."/>
            <person name="Richards S."/>
            <person name="Worley K."/>
            <person name="Muzny D."/>
            <person name="Gibbs R."/>
        </authorList>
    </citation>
    <scope>NUCLEOTIDE SEQUENCE</scope>
    <source>
        <strain evidence="2">Sampled in the wild</strain>
    </source>
</reference>
<dbReference type="PANTHER" id="PTHR46599">
    <property type="entry name" value="PIGGYBAC TRANSPOSABLE ELEMENT-DERIVED PROTEIN 4"/>
    <property type="match status" value="1"/>
</dbReference>